<gene>
    <name evidence="8" type="ORF">CTOB1V02_LOCUS15949</name>
</gene>
<dbReference type="FunFam" id="3.40.630.10:FF:000004">
    <property type="entry name" value="Probable cytosol aminopeptidase"/>
    <property type="match status" value="1"/>
</dbReference>
<dbReference type="GO" id="GO:0070006">
    <property type="term" value="F:metalloaminopeptidase activity"/>
    <property type="evidence" value="ECO:0007669"/>
    <property type="project" value="InterPro"/>
</dbReference>
<evidence type="ECO:0000256" key="7">
    <source>
        <dbReference type="ARBA" id="ARBA00023211"/>
    </source>
</evidence>
<keyword evidence="6" id="KW-0378">Hydrolase</keyword>
<evidence type="ECO:0000256" key="5">
    <source>
        <dbReference type="ARBA" id="ARBA00022723"/>
    </source>
</evidence>
<dbReference type="PANTHER" id="PTHR11963">
    <property type="entry name" value="LEUCINE AMINOPEPTIDASE-RELATED"/>
    <property type="match status" value="1"/>
</dbReference>
<evidence type="ECO:0000256" key="6">
    <source>
        <dbReference type="ARBA" id="ARBA00022801"/>
    </source>
</evidence>
<dbReference type="PANTHER" id="PTHR11963:SF23">
    <property type="entry name" value="CYTOSOL AMINOPEPTIDASE"/>
    <property type="match status" value="1"/>
</dbReference>
<evidence type="ECO:0000313" key="8">
    <source>
        <dbReference type="EMBL" id="CAD7238134.1"/>
    </source>
</evidence>
<dbReference type="CDD" id="cd00433">
    <property type="entry name" value="Peptidase_M17"/>
    <property type="match status" value="1"/>
</dbReference>
<evidence type="ECO:0000256" key="3">
    <source>
        <dbReference type="ARBA" id="ARBA00022438"/>
    </source>
</evidence>
<keyword evidence="3" id="KW-0031">Aminopeptidase</keyword>
<organism evidence="8">
    <name type="scientific">Cyprideis torosa</name>
    <dbReference type="NCBI Taxonomy" id="163714"/>
    <lineage>
        <taxon>Eukaryota</taxon>
        <taxon>Metazoa</taxon>
        <taxon>Ecdysozoa</taxon>
        <taxon>Arthropoda</taxon>
        <taxon>Crustacea</taxon>
        <taxon>Oligostraca</taxon>
        <taxon>Ostracoda</taxon>
        <taxon>Podocopa</taxon>
        <taxon>Podocopida</taxon>
        <taxon>Cytherocopina</taxon>
        <taxon>Cytheroidea</taxon>
        <taxon>Cytherideidae</taxon>
        <taxon>Cyprideis</taxon>
    </lineage>
</organism>
<dbReference type="PRINTS" id="PR00481">
    <property type="entry name" value="LAMNOPPTDASE"/>
</dbReference>
<keyword evidence="7" id="KW-0464">Manganese</keyword>
<accession>A0A7R8ZXJ2</accession>
<sequence>MREGMGMATGMRLARDLGNTPPNICNPSYLVSEAKRLQKTYPKMSLEVLEEEDMQALGMNAFLAVSKGSEQPGKLICMRYNTCKDANSKPIVLVGKGITFDTGGISIKPSAAMDEMKYDMCGAASVMGTLVACMDMQIDINLVVIVAAAENMPDGRASRPGDIITTMSGLTVEILNTDAEGRLVLCDALTYAARYTPSVVIDVATLTGACITALGHHISGMISHTPGLARELESAGKSVNDRVWELPMMDEHHEQLDSNFADMANIGGPAAGTITAGCFLSKFTKDYRWAHIDIAGTAWKSGKEKGATGRPVPLLTEFILSSIPAD</sequence>
<reference evidence="8" key="1">
    <citation type="submission" date="2020-11" db="EMBL/GenBank/DDBJ databases">
        <authorList>
            <person name="Tran Van P."/>
        </authorList>
    </citation>
    <scope>NUCLEOTIDE SEQUENCE</scope>
</reference>
<comment type="cofactor">
    <cofactor evidence="1">
        <name>Mn(2+)</name>
        <dbReference type="ChEBI" id="CHEBI:29035"/>
    </cofactor>
</comment>
<evidence type="ECO:0000256" key="1">
    <source>
        <dbReference type="ARBA" id="ARBA00001936"/>
    </source>
</evidence>
<keyword evidence="4" id="KW-0645">Protease</keyword>
<dbReference type="GO" id="GO:0006508">
    <property type="term" value="P:proteolysis"/>
    <property type="evidence" value="ECO:0007669"/>
    <property type="project" value="UniProtKB-KW"/>
</dbReference>
<dbReference type="EMBL" id="OB696660">
    <property type="protein sequence ID" value="CAD7238134.1"/>
    <property type="molecule type" value="Genomic_DNA"/>
</dbReference>
<evidence type="ECO:0000256" key="4">
    <source>
        <dbReference type="ARBA" id="ARBA00022670"/>
    </source>
</evidence>
<evidence type="ECO:0000256" key="2">
    <source>
        <dbReference type="ARBA" id="ARBA00009528"/>
    </source>
</evidence>
<dbReference type="Gene3D" id="3.40.630.10">
    <property type="entry name" value="Zn peptidases"/>
    <property type="match status" value="1"/>
</dbReference>
<dbReference type="PROSITE" id="PS00631">
    <property type="entry name" value="CYTOSOL_AP"/>
    <property type="match status" value="1"/>
</dbReference>
<dbReference type="GO" id="GO:0030145">
    <property type="term" value="F:manganese ion binding"/>
    <property type="evidence" value="ECO:0007669"/>
    <property type="project" value="InterPro"/>
</dbReference>
<protein>
    <submittedName>
        <fullName evidence="8">Uncharacterized protein</fullName>
    </submittedName>
</protein>
<comment type="similarity">
    <text evidence="2">Belongs to the peptidase M17 family.</text>
</comment>
<dbReference type="SUPFAM" id="SSF53187">
    <property type="entry name" value="Zn-dependent exopeptidases"/>
    <property type="match status" value="1"/>
</dbReference>
<dbReference type="AlphaFoldDB" id="A0A7R8ZXJ2"/>
<dbReference type="GO" id="GO:0005737">
    <property type="term" value="C:cytoplasm"/>
    <property type="evidence" value="ECO:0007669"/>
    <property type="project" value="InterPro"/>
</dbReference>
<keyword evidence="5" id="KW-0479">Metal-binding</keyword>
<dbReference type="OrthoDB" id="412814at2759"/>
<dbReference type="NCBIfam" id="NF002074">
    <property type="entry name" value="PRK00913.1-4"/>
    <property type="match status" value="1"/>
</dbReference>
<proteinExistence type="inferred from homology"/>
<dbReference type="InterPro" id="IPR011356">
    <property type="entry name" value="Leucine_aapep/pepB"/>
</dbReference>
<dbReference type="InterPro" id="IPR000819">
    <property type="entry name" value="Peptidase_M17_C"/>
</dbReference>
<name>A0A7R8ZXJ2_9CRUS</name>
<dbReference type="Pfam" id="PF00883">
    <property type="entry name" value="Peptidase_M17"/>
    <property type="match status" value="1"/>
</dbReference>